<dbReference type="PANTHER" id="PTHR43649">
    <property type="entry name" value="ARABINOSE-BINDING PROTEIN-RELATED"/>
    <property type="match status" value="1"/>
</dbReference>
<gene>
    <name evidence="2" type="ORF">IDH50_12270</name>
</gene>
<organism evidence="2 3">
    <name type="scientific">Aeromicrobium tamlense</name>
    <dbReference type="NCBI Taxonomy" id="375541"/>
    <lineage>
        <taxon>Bacteria</taxon>
        <taxon>Bacillati</taxon>
        <taxon>Actinomycetota</taxon>
        <taxon>Actinomycetes</taxon>
        <taxon>Propionibacteriales</taxon>
        <taxon>Nocardioidaceae</taxon>
        <taxon>Aeromicrobium</taxon>
    </lineage>
</organism>
<reference evidence="2" key="1">
    <citation type="submission" date="2020-09" db="EMBL/GenBank/DDBJ databases">
        <title>Novel species in genus Aeromicrobium.</title>
        <authorList>
            <person name="Zhang G."/>
        </authorList>
    </citation>
    <scope>NUCLEOTIDE SEQUENCE</scope>
    <source>
        <strain evidence="2">SSW1-57</strain>
    </source>
</reference>
<proteinExistence type="predicted"/>
<feature type="region of interest" description="Disordered" evidence="1">
    <location>
        <begin position="416"/>
        <end position="439"/>
    </location>
</feature>
<evidence type="ECO:0000256" key="1">
    <source>
        <dbReference type="SAM" id="MobiDB-lite"/>
    </source>
</evidence>
<protein>
    <submittedName>
        <fullName evidence="2">Extracellular solute-binding protein</fullName>
    </submittedName>
</protein>
<feature type="compositionally biased region" description="Low complexity" evidence="1">
    <location>
        <begin position="430"/>
        <end position="439"/>
    </location>
</feature>
<dbReference type="Gene3D" id="3.40.190.10">
    <property type="entry name" value="Periplasmic binding protein-like II"/>
    <property type="match status" value="1"/>
</dbReference>
<dbReference type="EMBL" id="JACWMT010000002">
    <property type="protein sequence ID" value="MBD1271011.1"/>
    <property type="molecule type" value="Genomic_DNA"/>
</dbReference>
<comment type="caution">
    <text evidence="2">The sequence shown here is derived from an EMBL/GenBank/DDBJ whole genome shotgun (WGS) entry which is preliminary data.</text>
</comment>
<dbReference type="InterPro" id="IPR050490">
    <property type="entry name" value="Bact_solute-bd_prot1"/>
</dbReference>
<evidence type="ECO:0000313" key="2">
    <source>
        <dbReference type="EMBL" id="MBD1271011.1"/>
    </source>
</evidence>
<dbReference type="PANTHER" id="PTHR43649:SF32">
    <property type="entry name" value="SUGAR BINDING SECRETED PROTEIN"/>
    <property type="match status" value="1"/>
</dbReference>
<dbReference type="AlphaFoldDB" id="A0A8I0KHJ9"/>
<evidence type="ECO:0000313" key="3">
    <source>
        <dbReference type="Proteomes" id="UP000659061"/>
    </source>
</evidence>
<sequence>MTGGGLTEGTTLNRTRRIAASLAAVVALGGLAACGGSDSGEDGDDITLRVNLFGKFGYTEAYKKFEEAHPGVKIVETAEGDLGKYNTKLTQQIAAGGDAGDVVAIEEGQTVAFLAATDKFVNLQEKGGNDLKDRWLPWVWDKATTGDGKTTIGYGTDVGGLAMCYRRDLFEKAGLPTDREEVGKLWPTWDDFIATGKKFQSGIGDDKVGFIDSSTNTYNSILMQQGDHTYFDREENLVFDTNPAVKTAWDYAVEITEADLSAQLKAFSDEWNAGFKNGSFATVACPAWMTGYIKDQSGEENAGKWDIATVPGGGGNWGGSWLAVPQTSKHQEMALELIEYLSDEEGQMLAFEAEGRLPSLPALYDQPELKDATNAYFNEAPIGQLFVAGAEQLEPVFLGTKNVPVRDAVENALRSVENGEVPPAQGWDDASAAAEKAAR</sequence>
<dbReference type="InterPro" id="IPR006059">
    <property type="entry name" value="SBP"/>
</dbReference>
<accession>A0A8I0KHJ9</accession>
<name>A0A8I0KHJ9_9ACTN</name>
<dbReference type="Pfam" id="PF13416">
    <property type="entry name" value="SBP_bac_8"/>
    <property type="match status" value="1"/>
</dbReference>
<dbReference type="Proteomes" id="UP000659061">
    <property type="component" value="Unassembled WGS sequence"/>
</dbReference>
<dbReference type="SUPFAM" id="SSF53850">
    <property type="entry name" value="Periplasmic binding protein-like II"/>
    <property type="match status" value="1"/>
</dbReference>